<name>A0A1Y2CPL7_9FUNG</name>
<dbReference type="SUPFAM" id="SSF46774">
    <property type="entry name" value="ARID-like"/>
    <property type="match status" value="1"/>
</dbReference>
<gene>
    <name evidence="2" type="ORF">BCR33DRAFT_847595</name>
</gene>
<sequence>MMQQPTSHPTELPFEPGTLTPAMFLPLYTAFLHAFHAAAGDKAAAAAVAMGEAPKPKCKLADHLIRFEQPPMYEGRTFNIFDFFEIVKGLGGFSQIQSWTALCRKVNMNPAKSNISTRLREWADKHHIIPFFDFLLGAPNDFYRDLRPDEIIGNIKIEKDGFDEPVLESDKEMWLRLYGLDGGLTTRKKKPVVAAAPPPPIPQTPQQANAASTSVPSTEPASSLAGAKRLLDLSSHNDDGTPSGKRRRHFDADRIVIIGGVPHAALSIAEQKVLNDVNAKLKALNHVASAVKVEGGQQISTANLVSASGGGLIVPSASSRLEALQSSLDALKSVNVVAGAGAGLPALSETDKLKAEVSQLLDLLKGQQVIIDGLRKRVATFDE</sequence>
<dbReference type="InterPro" id="IPR036431">
    <property type="entry name" value="ARID_dom_sf"/>
</dbReference>
<protein>
    <recommendedName>
        <fullName evidence="4">ARID domain-containing protein</fullName>
    </recommendedName>
</protein>
<dbReference type="Gene3D" id="1.10.150.60">
    <property type="entry name" value="ARID DNA-binding domain"/>
    <property type="match status" value="1"/>
</dbReference>
<feature type="region of interest" description="Disordered" evidence="1">
    <location>
        <begin position="190"/>
        <end position="221"/>
    </location>
</feature>
<dbReference type="Pfam" id="PF09441">
    <property type="entry name" value="Abp2"/>
    <property type="match status" value="1"/>
</dbReference>
<proteinExistence type="predicted"/>
<accession>A0A1Y2CPL7</accession>
<dbReference type="EMBL" id="MCGO01000010">
    <property type="protein sequence ID" value="ORY48886.1"/>
    <property type="molecule type" value="Genomic_DNA"/>
</dbReference>
<comment type="caution">
    <text evidence="2">The sequence shown here is derived from an EMBL/GenBank/DDBJ whole genome shotgun (WGS) entry which is preliminary data.</text>
</comment>
<dbReference type="Proteomes" id="UP000193642">
    <property type="component" value="Unassembled WGS sequence"/>
</dbReference>
<dbReference type="InterPro" id="IPR018562">
    <property type="entry name" value="ARS-binding_2"/>
</dbReference>
<feature type="compositionally biased region" description="Polar residues" evidence="1">
    <location>
        <begin position="212"/>
        <end position="221"/>
    </location>
</feature>
<evidence type="ECO:0000313" key="2">
    <source>
        <dbReference type="EMBL" id="ORY48886.1"/>
    </source>
</evidence>
<dbReference type="GO" id="GO:0003677">
    <property type="term" value="F:DNA binding"/>
    <property type="evidence" value="ECO:0007669"/>
    <property type="project" value="InterPro"/>
</dbReference>
<reference evidence="2 3" key="1">
    <citation type="submission" date="2016-07" db="EMBL/GenBank/DDBJ databases">
        <title>Pervasive Adenine N6-methylation of Active Genes in Fungi.</title>
        <authorList>
            <consortium name="DOE Joint Genome Institute"/>
            <person name="Mondo S.J."/>
            <person name="Dannebaum R.O."/>
            <person name="Kuo R.C."/>
            <person name="Labutti K."/>
            <person name="Haridas S."/>
            <person name="Kuo A."/>
            <person name="Salamov A."/>
            <person name="Ahrendt S.R."/>
            <person name="Lipzen A."/>
            <person name="Sullivan W."/>
            <person name="Andreopoulos W.B."/>
            <person name="Clum A."/>
            <person name="Lindquist E."/>
            <person name="Daum C."/>
            <person name="Ramamoorthy G.K."/>
            <person name="Gryganskyi A."/>
            <person name="Culley D."/>
            <person name="Magnuson J.K."/>
            <person name="James T.Y."/>
            <person name="O'Malley M.A."/>
            <person name="Stajich J.E."/>
            <person name="Spatafora J.W."/>
            <person name="Visel A."/>
            <person name="Grigoriev I.V."/>
        </authorList>
    </citation>
    <scope>NUCLEOTIDE SEQUENCE [LARGE SCALE GENOMIC DNA]</scope>
    <source>
        <strain evidence="2 3">JEL800</strain>
    </source>
</reference>
<evidence type="ECO:0000313" key="3">
    <source>
        <dbReference type="Proteomes" id="UP000193642"/>
    </source>
</evidence>
<keyword evidence="3" id="KW-1185">Reference proteome</keyword>
<evidence type="ECO:0000256" key="1">
    <source>
        <dbReference type="SAM" id="MobiDB-lite"/>
    </source>
</evidence>
<dbReference type="OrthoDB" id="2104370at2759"/>
<dbReference type="AlphaFoldDB" id="A0A1Y2CPL7"/>
<evidence type="ECO:0008006" key="4">
    <source>
        <dbReference type="Google" id="ProtNLM"/>
    </source>
</evidence>
<organism evidence="2 3">
    <name type="scientific">Rhizoclosmatium globosum</name>
    <dbReference type="NCBI Taxonomy" id="329046"/>
    <lineage>
        <taxon>Eukaryota</taxon>
        <taxon>Fungi</taxon>
        <taxon>Fungi incertae sedis</taxon>
        <taxon>Chytridiomycota</taxon>
        <taxon>Chytridiomycota incertae sedis</taxon>
        <taxon>Chytridiomycetes</taxon>
        <taxon>Chytridiales</taxon>
        <taxon>Chytriomycetaceae</taxon>
        <taxon>Rhizoclosmatium</taxon>
    </lineage>
</organism>